<dbReference type="InterPro" id="IPR044922">
    <property type="entry name" value="DUF2063_N_sf"/>
</dbReference>
<protein>
    <submittedName>
        <fullName evidence="2">DUF2063 domain-containing protein</fullName>
    </submittedName>
</protein>
<dbReference type="Proteomes" id="UP000197596">
    <property type="component" value="Unassembled WGS sequence"/>
</dbReference>
<dbReference type="InterPro" id="IPR018640">
    <property type="entry name" value="DUF2063"/>
</dbReference>
<dbReference type="Gene3D" id="1.10.150.690">
    <property type="entry name" value="DUF2063"/>
    <property type="match status" value="1"/>
</dbReference>
<gene>
    <name evidence="2" type="ORF">CEJ42_03375</name>
</gene>
<dbReference type="RefSeq" id="WP_088750011.1">
    <property type="nucleotide sequence ID" value="NZ_NJGU01000001.1"/>
</dbReference>
<evidence type="ECO:0000259" key="1">
    <source>
        <dbReference type="Pfam" id="PF09836"/>
    </source>
</evidence>
<organism evidence="2 3">
    <name type="scientific">Herbaspirillum robiniae</name>
    <dbReference type="NCBI Taxonomy" id="2014887"/>
    <lineage>
        <taxon>Bacteria</taxon>
        <taxon>Pseudomonadati</taxon>
        <taxon>Pseudomonadota</taxon>
        <taxon>Betaproteobacteria</taxon>
        <taxon>Burkholderiales</taxon>
        <taxon>Oxalobacteraceae</taxon>
        <taxon>Herbaspirillum</taxon>
    </lineage>
</organism>
<name>A0A246WVP4_9BURK</name>
<dbReference type="AlphaFoldDB" id="A0A246WVP4"/>
<reference evidence="2 3" key="1">
    <citation type="submission" date="2017-06" db="EMBL/GenBank/DDBJ databases">
        <title>Herbaspirillum phytohormonus sp. nov., isolated from the root nodule of Robinia pseudoacacia in lead-zinc mine.</title>
        <authorList>
            <person name="Fan M."/>
            <person name="Lin Y."/>
        </authorList>
    </citation>
    <scope>NUCLEOTIDE SEQUENCE [LARGE SCALE GENOMIC DNA]</scope>
    <source>
        <strain evidence="2 3">HZ10</strain>
    </source>
</reference>
<sequence length="251" mass="26847">MNGNYHAHFLQALCDGDSADPAMQALLAQPAFAVYRNTVFKGCVDALAANYPAVRRLVGEAWFAAAAQAHAREHPPQDACLIAYGHRFPEFLAGLPQAQVLPYLPDVARLDRCWSESHLAADDPVIDAEALLAALSAGRDLLLVTHAATRWHWSDAHPCYAIWSANRSDDSPAAIAPEWRGEGALLTRPDGQVLWRPAGLGACRFLDACRDGLGVAQAAGSALQADPQLDIAAMLGALLQAGAFTSFHPIH</sequence>
<accession>A0A246WVP4</accession>
<comment type="caution">
    <text evidence="2">The sequence shown here is derived from an EMBL/GenBank/DDBJ whole genome shotgun (WGS) entry which is preliminary data.</text>
</comment>
<evidence type="ECO:0000313" key="2">
    <source>
        <dbReference type="EMBL" id="OWY31113.1"/>
    </source>
</evidence>
<dbReference type="EMBL" id="NJGU01000001">
    <property type="protein sequence ID" value="OWY31113.1"/>
    <property type="molecule type" value="Genomic_DNA"/>
</dbReference>
<feature type="domain" description="Putative DNA-binding" evidence="1">
    <location>
        <begin position="7"/>
        <end position="92"/>
    </location>
</feature>
<evidence type="ECO:0000313" key="3">
    <source>
        <dbReference type="Proteomes" id="UP000197596"/>
    </source>
</evidence>
<dbReference type="Pfam" id="PF09836">
    <property type="entry name" value="DUF2063"/>
    <property type="match status" value="1"/>
</dbReference>
<proteinExistence type="predicted"/>